<name>A0A5M8FJF1_9GAMM</name>
<keyword evidence="5" id="KW-1185">Reference proteome</keyword>
<feature type="compositionally biased region" description="Polar residues" evidence="1">
    <location>
        <begin position="192"/>
        <end position="201"/>
    </location>
</feature>
<dbReference type="Proteomes" id="UP000322981">
    <property type="component" value="Unassembled WGS sequence"/>
</dbReference>
<keyword evidence="2" id="KW-1133">Transmembrane helix</keyword>
<evidence type="ECO:0000259" key="3">
    <source>
        <dbReference type="Pfam" id="PF13464"/>
    </source>
</evidence>
<feature type="transmembrane region" description="Helical" evidence="2">
    <location>
        <begin position="126"/>
        <end position="144"/>
    </location>
</feature>
<evidence type="ECO:0000256" key="1">
    <source>
        <dbReference type="SAM" id="MobiDB-lite"/>
    </source>
</evidence>
<accession>A0A5M8FJF1</accession>
<feature type="compositionally biased region" description="Low complexity" evidence="1">
    <location>
        <begin position="242"/>
        <end position="256"/>
    </location>
</feature>
<organism evidence="4 5">
    <name type="scientific">Thiohalocapsa marina</name>
    <dbReference type="NCBI Taxonomy" id="424902"/>
    <lineage>
        <taxon>Bacteria</taxon>
        <taxon>Pseudomonadati</taxon>
        <taxon>Pseudomonadota</taxon>
        <taxon>Gammaproteobacteria</taxon>
        <taxon>Chromatiales</taxon>
        <taxon>Chromatiaceae</taxon>
        <taxon>Thiohalocapsa</taxon>
    </lineage>
</organism>
<dbReference type="OrthoDB" id="9790252at2"/>
<dbReference type="RefSeq" id="WP_150094419.1">
    <property type="nucleotide sequence ID" value="NZ_JBFUOH010000119.1"/>
</dbReference>
<feature type="region of interest" description="Disordered" evidence="1">
    <location>
        <begin position="1"/>
        <end position="33"/>
    </location>
</feature>
<dbReference type="Pfam" id="PF13464">
    <property type="entry name" value="RodZ_C"/>
    <property type="match status" value="1"/>
</dbReference>
<keyword evidence="2" id="KW-0812">Transmembrane</keyword>
<keyword evidence="2" id="KW-0472">Membrane</keyword>
<feature type="compositionally biased region" description="Low complexity" evidence="1">
    <location>
        <begin position="158"/>
        <end position="168"/>
    </location>
</feature>
<comment type="caution">
    <text evidence="4">The sequence shown here is derived from an EMBL/GenBank/DDBJ whole genome shotgun (WGS) entry which is preliminary data.</text>
</comment>
<reference evidence="4 5" key="1">
    <citation type="submission" date="2019-09" db="EMBL/GenBank/DDBJ databases">
        <title>Whole-genome sequence of the purple sulfur bacterium Thiohalocapsa marina DSM 19078.</title>
        <authorList>
            <person name="Kyndt J.A."/>
            <person name="Meyer T.E."/>
        </authorList>
    </citation>
    <scope>NUCLEOTIDE SEQUENCE [LARGE SCALE GENOMIC DNA]</scope>
    <source>
        <strain evidence="4 5">DSM 19078</strain>
    </source>
</reference>
<feature type="domain" description="Cytoskeleton protein RodZ-like C-terminal" evidence="3">
    <location>
        <begin position="305"/>
        <end position="375"/>
    </location>
</feature>
<dbReference type="Gene3D" id="1.10.260.40">
    <property type="entry name" value="lambda repressor-like DNA-binding domains"/>
    <property type="match status" value="1"/>
</dbReference>
<dbReference type="Pfam" id="PF13413">
    <property type="entry name" value="HTH_25"/>
    <property type="match status" value="1"/>
</dbReference>
<dbReference type="InterPro" id="IPR025194">
    <property type="entry name" value="RodZ-like_C"/>
</dbReference>
<feature type="region of interest" description="Disordered" evidence="1">
    <location>
        <begin position="158"/>
        <end position="293"/>
    </location>
</feature>
<protein>
    <submittedName>
        <fullName evidence="4">Helix-turn-helix domain-containing protein</fullName>
    </submittedName>
</protein>
<feature type="compositionally biased region" description="Low complexity" evidence="1">
    <location>
        <begin position="281"/>
        <end position="293"/>
    </location>
</feature>
<evidence type="ECO:0000256" key="2">
    <source>
        <dbReference type="SAM" id="Phobius"/>
    </source>
</evidence>
<dbReference type="InterPro" id="IPR010982">
    <property type="entry name" value="Lambda_DNA-bd_dom_sf"/>
</dbReference>
<dbReference type="InterPro" id="IPR050400">
    <property type="entry name" value="Bact_Cytoskel_RodZ"/>
</dbReference>
<evidence type="ECO:0000313" key="4">
    <source>
        <dbReference type="EMBL" id="KAA6183311.1"/>
    </source>
</evidence>
<proteinExistence type="predicted"/>
<gene>
    <name evidence="4" type="ORF">F2Q65_16020</name>
</gene>
<evidence type="ECO:0000313" key="5">
    <source>
        <dbReference type="Proteomes" id="UP000322981"/>
    </source>
</evidence>
<sequence length="392" mass="40217">MSSPNPPSDIASTLSDEPSAPAPNASEGPGATLARARAARRLSVVRIATELRLTPEVVEALEHDDYARLPSPVFVAGYLRSYARLLDLDPQPIVTRFHQRHPDAEPPLPRVVAEVKGQMKPRSGTPWLLALLLALVAGGGYIWWSGYQRSGPPEAFWADAPATGPAGTADEDAAAARPVPSPPALSTEPGHASSTDTSQEPPKSPATRATVDATGIGANGDGAGSPSLGSRTSEIETGGRTGSVTGTDTSGTTTAGPFPSVTATGSDTNRDSGDPAEQVPGESAGRGAGTAASAAVIDDGQRVEIAFSGPCWVDIRDASGEVQLFGEMADGDREILGGEPPYSLVIGNAVATEIRVGGQPFDVNAVARGNVARFELDPQQLPLPAANAPTTD</sequence>
<dbReference type="GO" id="GO:0003677">
    <property type="term" value="F:DNA binding"/>
    <property type="evidence" value="ECO:0007669"/>
    <property type="project" value="InterPro"/>
</dbReference>
<dbReference type="PANTHER" id="PTHR34475:SF1">
    <property type="entry name" value="CYTOSKELETON PROTEIN RODZ"/>
    <property type="match status" value="1"/>
</dbReference>
<dbReference type="EMBL" id="VWXX01000034">
    <property type="protein sequence ID" value="KAA6183311.1"/>
    <property type="molecule type" value="Genomic_DNA"/>
</dbReference>
<dbReference type="PANTHER" id="PTHR34475">
    <property type="match status" value="1"/>
</dbReference>
<dbReference type="AlphaFoldDB" id="A0A5M8FJF1"/>